<evidence type="ECO:0000313" key="1">
    <source>
        <dbReference type="EMBL" id="JAH72361.1"/>
    </source>
</evidence>
<name>A0A0E9V306_ANGAN</name>
<dbReference type="EMBL" id="GBXM01036216">
    <property type="protein sequence ID" value="JAH72361.1"/>
    <property type="molecule type" value="Transcribed_RNA"/>
</dbReference>
<accession>A0A0E9V306</accession>
<dbReference type="AlphaFoldDB" id="A0A0E9V306"/>
<reference evidence="1" key="2">
    <citation type="journal article" date="2015" name="Fish Shellfish Immunol.">
        <title>Early steps in the European eel (Anguilla anguilla)-Vibrio vulnificus interaction in the gills: Role of the RtxA13 toxin.</title>
        <authorList>
            <person name="Callol A."/>
            <person name="Pajuelo D."/>
            <person name="Ebbesson L."/>
            <person name="Teles M."/>
            <person name="MacKenzie S."/>
            <person name="Amaro C."/>
        </authorList>
    </citation>
    <scope>NUCLEOTIDE SEQUENCE</scope>
</reference>
<sequence>MSDRGRGEPKHFFTGEEGTLGEKKYWHLHNYTLL</sequence>
<reference evidence="1" key="1">
    <citation type="submission" date="2014-11" db="EMBL/GenBank/DDBJ databases">
        <authorList>
            <person name="Amaro Gonzalez C."/>
        </authorList>
    </citation>
    <scope>NUCLEOTIDE SEQUENCE</scope>
</reference>
<proteinExistence type="predicted"/>
<protein>
    <submittedName>
        <fullName evidence="1">Uncharacterized protein</fullName>
    </submittedName>
</protein>
<organism evidence="1">
    <name type="scientific">Anguilla anguilla</name>
    <name type="common">European freshwater eel</name>
    <name type="synonym">Muraena anguilla</name>
    <dbReference type="NCBI Taxonomy" id="7936"/>
    <lineage>
        <taxon>Eukaryota</taxon>
        <taxon>Metazoa</taxon>
        <taxon>Chordata</taxon>
        <taxon>Craniata</taxon>
        <taxon>Vertebrata</taxon>
        <taxon>Euteleostomi</taxon>
        <taxon>Actinopterygii</taxon>
        <taxon>Neopterygii</taxon>
        <taxon>Teleostei</taxon>
        <taxon>Anguilliformes</taxon>
        <taxon>Anguillidae</taxon>
        <taxon>Anguilla</taxon>
    </lineage>
</organism>